<keyword evidence="2" id="KW-1185">Reference proteome</keyword>
<evidence type="ECO:0000313" key="2">
    <source>
        <dbReference type="Proteomes" id="UP000199013"/>
    </source>
</evidence>
<dbReference type="EMBL" id="FLUV01000179">
    <property type="protein sequence ID" value="SBW17929.1"/>
    <property type="molecule type" value="Genomic_DNA"/>
</dbReference>
<dbReference type="SUPFAM" id="SSF140990">
    <property type="entry name" value="FtsH protease domain-like"/>
    <property type="match status" value="1"/>
</dbReference>
<protein>
    <recommendedName>
        <fullName evidence="3">Peptidase M41 domain-containing protein</fullName>
    </recommendedName>
</protein>
<dbReference type="GO" id="GO:0006508">
    <property type="term" value="P:proteolysis"/>
    <property type="evidence" value="ECO:0007669"/>
    <property type="project" value="InterPro"/>
</dbReference>
<dbReference type="AlphaFoldDB" id="A0A1C3NTI1"/>
<sequence length="196" mass="21590">MNGWHRVQIDNETIWTIHRPPADVQLGRLHEHLALDDDQHRDLDAYHEAAHAMVAVDAGIPVHTVEIRPGQHPSGWMTYGSWTGPWVDLATMCAAGEQGALRWLREIGRYTETGGWAAEVAAYSDRAAAEAMCSEPVSVITDDPTTRHDWRHLGALAQQRLAVLWPAVHDLAATLIAHGTAGPDDLPALRHHQGLP</sequence>
<reference evidence="2" key="1">
    <citation type="submission" date="2016-02" db="EMBL/GenBank/DDBJ databases">
        <authorList>
            <person name="Wibberg D."/>
        </authorList>
    </citation>
    <scope>NUCLEOTIDE SEQUENCE [LARGE SCALE GENOMIC DNA]</scope>
</reference>
<dbReference type="Proteomes" id="UP000199013">
    <property type="component" value="Unassembled WGS sequence"/>
</dbReference>
<gene>
    <name evidence="1" type="ORF">FDG2_0430</name>
</gene>
<accession>A0A1C3NTI1</accession>
<proteinExistence type="predicted"/>
<evidence type="ECO:0000313" key="1">
    <source>
        <dbReference type="EMBL" id="SBW17929.1"/>
    </source>
</evidence>
<dbReference type="GO" id="GO:0004176">
    <property type="term" value="F:ATP-dependent peptidase activity"/>
    <property type="evidence" value="ECO:0007669"/>
    <property type="project" value="InterPro"/>
</dbReference>
<dbReference type="InterPro" id="IPR037219">
    <property type="entry name" value="Peptidase_M41-like"/>
</dbReference>
<evidence type="ECO:0008006" key="3">
    <source>
        <dbReference type="Google" id="ProtNLM"/>
    </source>
</evidence>
<dbReference type="GO" id="GO:0004222">
    <property type="term" value="F:metalloendopeptidase activity"/>
    <property type="evidence" value="ECO:0007669"/>
    <property type="project" value="InterPro"/>
</dbReference>
<organism evidence="1 2">
    <name type="scientific">Candidatus Protofrankia californiensis</name>
    <dbReference type="NCBI Taxonomy" id="1839754"/>
    <lineage>
        <taxon>Bacteria</taxon>
        <taxon>Bacillati</taxon>
        <taxon>Actinomycetota</taxon>
        <taxon>Actinomycetes</taxon>
        <taxon>Frankiales</taxon>
        <taxon>Frankiaceae</taxon>
        <taxon>Protofrankia</taxon>
    </lineage>
</organism>
<name>A0A1C3NTI1_9ACTN</name>
<dbReference type="GO" id="GO:0005524">
    <property type="term" value="F:ATP binding"/>
    <property type="evidence" value="ECO:0007669"/>
    <property type="project" value="InterPro"/>
</dbReference>